<evidence type="ECO:0000313" key="16">
    <source>
        <dbReference type="Proteomes" id="UP000053257"/>
    </source>
</evidence>
<feature type="domain" description="Spo11/DNA topoisomerase VI subunit A N-terminal" evidence="13">
    <location>
        <begin position="51"/>
        <end position="111"/>
    </location>
</feature>
<keyword evidence="6" id="KW-0479">Metal-binding</keyword>
<evidence type="ECO:0000256" key="5">
    <source>
        <dbReference type="ARBA" id="ARBA00012895"/>
    </source>
</evidence>
<dbReference type="Pfam" id="PF21180">
    <property type="entry name" value="TOP6A-Spo11_Toprim"/>
    <property type="match status" value="1"/>
</dbReference>
<organism evidence="15 16">
    <name type="scientific">Phlebiopsis gigantea (strain 11061_1 CR5-6)</name>
    <name type="common">White-rot fungus</name>
    <name type="synonym">Peniophora gigantea</name>
    <dbReference type="NCBI Taxonomy" id="745531"/>
    <lineage>
        <taxon>Eukaryota</taxon>
        <taxon>Fungi</taxon>
        <taxon>Dikarya</taxon>
        <taxon>Basidiomycota</taxon>
        <taxon>Agaricomycotina</taxon>
        <taxon>Agaricomycetes</taxon>
        <taxon>Polyporales</taxon>
        <taxon>Phanerochaetaceae</taxon>
        <taxon>Phlebiopsis</taxon>
    </lineage>
</organism>
<dbReference type="PRINTS" id="PR01551">
    <property type="entry name" value="SPO11HOMOLOG"/>
</dbReference>
<keyword evidence="9 12" id="KW-0238">DNA-binding</keyword>
<dbReference type="EMBL" id="KN840514">
    <property type="protein sequence ID" value="KIP06603.1"/>
    <property type="molecule type" value="Genomic_DNA"/>
</dbReference>
<dbReference type="PANTHER" id="PTHR10848">
    <property type="entry name" value="MEIOTIC RECOMBINATION PROTEIN SPO11"/>
    <property type="match status" value="1"/>
</dbReference>
<protein>
    <recommendedName>
        <fullName evidence="5">DNA topoisomerase (ATP-hydrolyzing)</fullName>
        <ecNumber evidence="5">5.6.2.2</ecNumber>
    </recommendedName>
</protein>
<dbReference type="InterPro" id="IPR036078">
    <property type="entry name" value="Spo11/TopoVI_A_sf"/>
</dbReference>
<dbReference type="GO" id="GO:0005524">
    <property type="term" value="F:ATP binding"/>
    <property type="evidence" value="ECO:0007669"/>
    <property type="project" value="InterPro"/>
</dbReference>
<name>A0A0C3PK22_PHLG1</name>
<dbReference type="PANTHER" id="PTHR10848:SF0">
    <property type="entry name" value="MEIOTIC RECOMBINATION PROTEIN SPO11"/>
    <property type="match status" value="1"/>
</dbReference>
<evidence type="ECO:0000259" key="14">
    <source>
        <dbReference type="Pfam" id="PF21180"/>
    </source>
</evidence>
<comment type="similarity">
    <text evidence="4 12">Belongs to the TOP6A family.</text>
</comment>
<dbReference type="GO" id="GO:0046872">
    <property type="term" value="F:metal ion binding"/>
    <property type="evidence" value="ECO:0007669"/>
    <property type="project" value="UniProtKB-KW"/>
</dbReference>
<dbReference type="STRING" id="745531.A0A0C3PK22"/>
<evidence type="ECO:0000256" key="11">
    <source>
        <dbReference type="ARBA" id="ARBA00023242"/>
    </source>
</evidence>
<dbReference type="GO" id="GO:0003918">
    <property type="term" value="F:DNA topoisomerase type II (double strand cut, ATP-hydrolyzing) activity"/>
    <property type="evidence" value="ECO:0007669"/>
    <property type="project" value="UniProtKB-UniRule"/>
</dbReference>
<dbReference type="GO" id="GO:0042138">
    <property type="term" value="P:meiotic DNA double-strand break formation"/>
    <property type="evidence" value="ECO:0007669"/>
    <property type="project" value="InterPro"/>
</dbReference>
<evidence type="ECO:0000256" key="4">
    <source>
        <dbReference type="ARBA" id="ARBA00006559"/>
    </source>
</evidence>
<dbReference type="InterPro" id="IPR013048">
    <property type="entry name" value="Meiotic_Spo11"/>
</dbReference>
<dbReference type="InterPro" id="IPR034136">
    <property type="entry name" value="TOPRIM_Topo6A/Spo11"/>
</dbReference>
<dbReference type="HOGENOM" id="CLU_037229_0_1_1"/>
<dbReference type="InterPro" id="IPR036388">
    <property type="entry name" value="WH-like_DNA-bd_sf"/>
</dbReference>
<dbReference type="InterPro" id="IPR013049">
    <property type="entry name" value="Spo11/TopoVI_A_N"/>
</dbReference>
<comment type="catalytic activity">
    <reaction evidence="1 12">
        <text>ATP-dependent breakage, passage and rejoining of double-stranded DNA.</text>
        <dbReference type="EC" id="5.6.2.2"/>
    </reaction>
</comment>
<accession>A0A0C3PK22</accession>
<comment type="subcellular location">
    <subcellularLocation>
        <location evidence="3">Nucleus</location>
    </subcellularLocation>
</comment>
<dbReference type="Proteomes" id="UP000053257">
    <property type="component" value="Unassembled WGS sequence"/>
</dbReference>
<evidence type="ECO:0000256" key="10">
    <source>
        <dbReference type="ARBA" id="ARBA00023235"/>
    </source>
</evidence>
<dbReference type="GO" id="GO:0000706">
    <property type="term" value="P:meiotic DNA double-strand break processing"/>
    <property type="evidence" value="ECO:0007669"/>
    <property type="project" value="TreeGrafter"/>
</dbReference>
<evidence type="ECO:0000313" key="15">
    <source>
        <dbReference type="EMBL" id="KIP06603.1"/>
    </source>
</evidence>
<feature type="active site" description="O-(5'-phospho-DNA)-tyrosine intermediate" evidence="12">
    <location>
        <position position="79"/>
    </location>
</feature>
<dbReference type="OrthoDB" id="5377392at2759"/>
<gene>
    <name evidence="15" type="ORF">PHLGIDRAFT_106773</name>
</gene>
<dbReference type="InterPro" id="IPR002815">
    <property type="entry name" value="Spo11/TopoVI_A"/>
</dbReference>
<evidence type="ECO:0000256" key="8">
    <source>
        <dbReference type="ARBA" id="ARBA00023029"/>
    </source>
</evidence>
<keyword evidence="7" id="KW-0460">Magnesium</keyword>
<evidence type="ECO:0000256" key="6">
    <source>
        <dbReference type="ARBA" id="ARBA00022723"/>
    </source>
</evidence>
<comment type="cofactor">
    <cofactor evidence="2">
        <name>Mg(2+)</name>
        <dbReference type="ChEBI" id="CHEBI:18420"/>
    </cofactor>
</comment>
<keyword evidence="16" id="KW-1185">Reference proteome</keyword>
<keyword evidence="10 12" id="KW-0413">Isomerase</keyword>
<proteinExistence type="inferred from homology"/>
<dbReference type="EC" id="5.6.2.2" evidence="5"/>
<evidence type="ECO:0000256" key="7">
    <source>
        <dbReference type="ARBA" id="ARBA00022842"/>
    </source>
</evidence>
<dbReference type="SUPFAM" id="SSF56726">
    <property type="entry name" value="DNA topoisomerase IV, alpha subunit"/>
    <property type="match status" value="1"/>
</dbReference>
<evidence type="ECO:0000256" key="1">
    <source>
        <dbReference type="ARBA" id="ARBA00000185"/>
    </source>
</evidence>
<dbReference type="CDD" id="cd00223">
    <property type="entry name" value="TOPRIM_TopoIIB_SPO"/>
    <property type="match status" value="1"/>
</dbReference>
<dbReference type="Gene3D" id="1.10.10.10">
    <property type="entry name" value="Winged helix-like DNA-binding domain superfamily/Winged helix DNA-binding domain"/>
    <property type="match status" value="1"/>
</dbReference>
<dbReference type="PROSITE" id="PS52041">
    <property type="entry name" value="TOPO_IIB"/>
    <property type="match status" value="1"/>
</dbReference>
<feature type="domain" description="Topoisomerase 6 subunit A/Spo11 TOPRIM" evidence="14">
    <location>
        <begin position="161"/>
        <end position="328"/>
    </location>
</feature>
<evidence type="ECO:0000256" key="9">
    <source>
        <dbReference type="ARBA" id="ARBA00023125"/>
    </source>
</evidence>
<keyword evidence="11" id="KW-0539">Nucleus</keyword>
<keyword evidence="8 12" id="KW-0799">Topoisomerase</keyword>
<dbReference type="GO" id="GO:0003677">
    <property type="term" value="F:DNA binding"/>
    <property type="evidence" value="ECO:0007669"/>
    <property type="project" value="UniProtKB-UniRule"/>
</dbReference>
<dbReference type="GO" id="GO:0007131">
    <property type="term" value="P:reciprocal meiotic recombination"/>
    <property type="evidence" value="ECO:0007669"/>
    <property type="project" value="TreeGrafter"/>
</dbReference>
<evidence type="ECO:0000256" key="3">
    <source>
        <dbReference type="ARBA" id="ARBA00004123"/>
    </source>
</evidence>
<dbReference type="AlphaFoldDB" id="A0A0C3PK22"/>
<dbReference type="PRINTS" id="PR01550">
    <property type="entry name" value="TOP6AFAMILY"/>
</dbReference>
<sequence length="378" mass="42113">MPRTDDTGSAQGKKKIVIQLVDRRKPAKDDGSIATRQLVFPQRAKHASSKSTAQFLRVVDLIHEALITGTPTTKRDMYYKDVPLFGSQAVVDRLVDDIAATIGARRADLNVRASSKGLISGKGLKMHTHTGETIEVSISESTLIPPSEEIQRYEVQDDLSWVLVVEKEAVFQTLMHLRLAEHPDLAGPGFIITGKGYPDVATRQLVCILSENLPMTVPILALVDCDPYGIDILSVYKYGSISMSHEQDSLVAPRIAWAGVRSEDIAELDIDRSTLIPITKHDQKKVRHALAMLRRSDLPRKWRRELQHMLHSRRKAEIEILSSKDIASLPSHSLNRILVCDGANTDRAQTSAHRNALLDYLVKRISRAVQKSAEKFGL</sequence>
<dbReference type="Gene3D" id="3.40.1360.10">
    <property type="match status" value="1"/>
</dbReference>
<evidence type="ECO:0000256" key="2">
    <source>
        <dbReference type="ARBA" id="ARBA00001946"/>
    </source>
</evidence>
<evidence type="ECO:0000256" key="12">
    <source>
        <dbReference type="PROSITE-ProRule" id="PRU01385"/>
    </source>
</evidence>
<reference evidence="15 16" key="1">
    <citation type="journal article" date="2014" name="PLoS Genet.">
        <title>Analysis of the Phlebiopsis gigantea genome, transcriptome and secretome provides insight into its pioneer colonization strategies of wood.</title>
        <authorList>
            <person name="Hori C."/>
            <person name="Ishida T."/>
            <person name="Igarashi K."/>
            <person name="Samejima M."/>
            <person name="Suzuki H."/>
            <person name="Master E."/>
            <person name="Ferreira P."/>
            <person name="Ruiz-Duenas F.J."/>
            <person name="Held B."/>
            <person name="Canessa P."/>
            <person name="Larrondo L.F."/>
            <person name="Schmoll M."/>
            <person name="Druzhinina I.S."/>
            <person name="Kubicek C.P."/>
            <person name="Gaskell J.A."/>
            <person name="Kersten P."/>
            <person name="St John F."/>
            <person name="Glasner J."/>
            <person name="Sabat G."/>
            <person name="Splinter BonDurant S."/>
            <person name="Syed K."/>
            <person name="Yadav J."/>
            <person name="Mgbeahuruike A.C."/>
            <person name="Kovalchuk A."/>
            <person name="Asiegbu F.O."/>
            <person name="Lackner G."/>
            <person name="Hoffmeister D."/>
            <person name="Rencoret J."/>
            <person name="Gutierrez A."/>
            <person name="Sun H."/>
            <person name="Lindquist E."/>
            <person name="Barry K."/>
            <person name="Riley R."/>
            <person name="Grigoriev I.V."/>
            <person name="Henrissat B."/>
            <person name="Kues U."/>
            <person name="Berka R.M."/>
            <person name="Martinez A.T."/>
            <person name="Covert S.F."/>
            <person name="Blanchette R.A."/>
            <person name="Cullen D."/>
        </authorList>
    </citation>
    <scope>NUCLEOTIDE SEQUENCE [LARGE SCALE GENOMIC DNA]</scope>
    <source>
        <strain evidence="15 16">11061_1 CR5-6</strain>
    </source>
</reference>
<evidence type="ECO:0000259" key="13">
    <source>
        <dbReference type="Pfam" id="PF04406"/>
    </source>
</evidence>
<dbReference type="Pfam" id="PF04406">
    <property type="entry name" value="TP6A_N"/>
    <property type="match status" value="1"/>
</dbReference>
<dbReference type="GO" id="GO:0000228">
    <property type="term" value="C:nuclear chromosome"/>
    <property type="evidence" value="ECO:0007669"/>
    <property type="project" value="TreeGrafter"/>
</dbReference>